<comment type="caution">
    <text evidence="1">The sequence shown here is derived from an EMBL/GenBank/DDBJ whole genome shotgun (WGS) entry which is preliminary data.</text>
</comment>
<dbReference type="RefSeq" id="WP_116017719.1">
    <property type="nucleotide sequence ID" value="NZ_QUOT01000001.1"/>
</dbReference>
<evidence type="ECO:0000313" key="2">
    <source>
        <dbReference type="Proteomes" id="UP000256899"/>
    </source>
</evidence>
<reference evidence="2" key="1">
    <citation type="submission" date="2018-08" db="EMBL/GenBank/DDBJ databases">
        <title>Thalassotalea euphylliae genome.</title>
        <authorList>
            <person name="Summers S."/>
            <person name="Rice S.A."/>
            <person name="Freckelton M.L."/>
            <person name="Nedved B.T."/>
            <person name="Hadfield M.G."/>
        </authorList>
    </citation>
    <scope>NUCLEOTIDE SEQUENCE [LARGE SCALE GENOMIC DNA]</scope>
    <source>
        <strain evidence="2">H3</strain>
    </source>
</reference>
<proteinExistence type="predicted"/>
<protein>
    <recommendedName>
        <fullName evidence="3">HPF/RaiA family ribosome-associated protein</fullName>
    </recommendedName>
</protein>
<sequence length="122" mass="13825">MKCFIHANNIELTKGFRAQIANRVQNAFARVDDKIKFVVISFQDINGLRGGKDKQCKLKVVGEGINNVQIIDAQTTAQAAFSLALSRSKRTFTDRIKRPLRQFRKARSTVRENFEELTAEPA</sequence>
<keyword evidence="2" id="KW-1185">Reference proteome</keyword>
<name>A0A3E0U8T6_9GAMM</name>
<evidence type="ECO:0008006" key="3">
    <source>
        <dbReference type="Google" id="ProtNLM"/>
    </source>
</evidence>
<evidence type="ECO:0000313" key="1">
    <source>
        <dbReference type="EMBL" id="REL32272.1"/>
    </source>
</evidence>
<dbReference type="EMBL" id="QUOT01000001">
    <property type="protein sequence ID" value="REL32272.1"/>
    <property type="molecule type" value="Genomic_DNA"/>
</dbReference>
<dbReference type="Proteomes" id="UP000256899">
    <property type="component" value="Unassembled WGS sequence"/>
</dbReference>
<gene>
    <name evidence="1" type="ORF">DXX94_16985</name>
</gene>
<dbReference type="AlphaFoldDB" id="A0A3E0U8T6"/>
<dbReference type="SUPFAM" id="SSF69754">
    <property type="entry name" value="Ribosome binding protein Y (YfiA homologue)"/>
    <property type="match status" value="1"/>
</dbReference>
<dbReference type="InterPro" id="IPR036567">
    <property type="entry name" value="RHF-like"/>
</dbReference>
<accession>A0A3E0U8T6</accession>
<organism evidence="1 2">
    <name type="scientific">Thalassotalea euphylliae</name>
    <dbReference type="NCBI Taxonomy" id="1655234"/>
    <lineage>
        <taxon>Bacteria</taxon>
        <taxon>Pseudomonadati</taxon>
        <taxon>Pseudomonadota</taxon>
        <taxon>Gammaproteobacteria</taxon>
        <taxon>Alteromonadales</taxon>
        <taxon>Colwelliaceae</taxon>
        <taxon>Thalassotalea</taxon>
    </lineage>
</organism>